<dbReference type="Proteomes" id="UP000440367">
    <property type="component" value="Unassembled WGS sequence"/>
</dbReference>
<evidence type="ECO:0000313" key="3">
    <source>
        <dbReference type="EMBL" id="KAE9325158.1"/>
    </source>
</evidence>
<feature type="compositionally biased region" description="Basic and acidic residues" evidence="1">
    <location>
        <begin position="11"/>
        <end position="28"/>
    </location>
</feature>
<feature type="compositionally biased region" description="Basic and acidic residues" evidence="1">
    <location>
        <begin position="193"/>
        <end position="206"/>
    </location>
</feature>
<evidence type="ECO:0000313" key="4">
    <source>
        <dbReference type="Proteomes" id="UP000437068"/>
    </source>
</evidence>
<feature type="region of interest" description="Disordered" evidence="1">
    <location>
        <begin position="1"/>
        <end position="242"/>
    </location>
</feature>
<feature type="compositionally biased region" description="Polar residues" evidence="1">
    <location>
        <begin position="159"/>
        <end position="170"/>
    </location>
</feature>
<dbReference type="EMBL" id="QXGE01000094">
    <property type="protein sequence ID" value="KAE9325158.1"/>
    <property type="molecule type" value="Genomic_DNA"/>
</dbReference>
<evidence type="ECO:0000313" key="2">
    <source>
        <dbReference type="EMBL" id="KAE9253167.1"/>
    </source>
</evidence>
<protein>
    <submittedName>
        <fullName evidence="3">Uncharacterized protein</fullName>
    </submittedName>
</protein>
<evidence type="ECO:0000313" key="5">
    <source>
        <dbReference type="Proteomes" id="UP000440367"/>
    </source>
</evidence>
<dbReference type="AlphaFoldDB" id="A0A6A4EFG4"/>
<dbReference type="EMBL" id="QXGD01000098">
    <property type="protein sequence ID" value="KAE9253167.1"/>
    <property type="molecule type" value="Genomic_DNA"/>
</dbReference>
<reference evidence="4 5" key="1">
    <citation type="submission" date="2018-08" db="EMBL/GenBank/DDBJ databases">
        <title>Genomic investigation of the strawberry pathogen Phytophthora fragariae indicates pathogenicity is determined by transcriptional variation in three key races.</title>
        <authorList>
            <person name="Adams T.M."/>
            <person name="Armitage A.D."/>
            <person name="Sobczyk M.K."/>
            <person name="Bates H.J."/>
            <person name="Dunwell J.M."/>
            <person name="Nellist C.F."/>
            <person name="Harrison R.J."/>
        </authorList>
    </citation>
    <scope>NUCLEOTIDE SEQUENCE [LARGE SCALE GENOMIC DNA]</scope>
    <source>
        <strain evidence="3 4">A4</strain>
        <strain evidence="2 5">BC-1</strain>
    </source>
</reference>
<organism evidence="3 4">
    <name type="scientific">Phytophthora fragariae</name>
    <dbReference type="NCBI Taxonomy" id="53985"/>
    <lineage>
        <taxon>Eukaryota</taxon>
        <taxon>Sar</taxon>
        <taxon>Stramenopiles</taxon>
        <taxon>Oomycota</taxon>
        <taxon>Peronosporomycetes</taxon>
        <taxon>Peronosporales</taxon>
        <taxon>Peronosporaceae</taxon>
        <taxon>Phytophthora</taxon>
    </lineage>
</organism>
<name>A0A6A4EFG4_9STRA</name>
<evidence type="ECO:0000256" key="1">
    <source>
        <dbReference type="SAM" id="MobiDB-lite"/>
    </source>
</evidence>
<dbReference type="Proteomes" id="UP000437068">
    <property type="component" value="Unassembled WGS sequence"/>
</dbReference>
<comment type="caution">
    <text evidence="3">The sequence shown here is derived from an EMBL/GenBank/DDBJ whole genome shotgun (WGS) entry which is preliminary data.</text>
</comment>
<feature type="compositionally biased region" description="Polar residues" evidence="1">
    <location>
        <begin position="207"/>
        <end position="216"/>
    </location>
</feature>
<proteinExistence type="predicted"/>
<sequence length="424" mass="45494">MLELLGQEQASPRRHEGQAAVTQEEKRPAIPTTGLKSFLKDGGLPVLPPEWGQQRLQCVTARAGARTTQMGPQILKSARAGAQEPLSASSKASSPRRESSLKSPKTGTEGERMATRSGGPLSAPRERDSTTTAEEMTDVDMDGDDRMDSTEIETEVRGRQQTNPKETSLSPRRREGSRRILQAKRHQGVSVSPEKKATVPTQEEKSPSPTQINQAGGNRDDVDRSASPPKRVRGTGNTTQGKQLAQKLMHQFVCKAAGKGDPEPSSSEGGCVGNSGRPTDEKKAEVVLAGEAECEVITVTQKTDVGAKLDVWLEVLGARIADVATNGQCGWLAFYASLYNATHGLMEPNAAVTEAANALKKSVMNDMLANLHLAARLHPQDIKAEAMAIAGDVSRDTSMEVVLSTLAEHYAEQRKRSVKEATSG</sequence>
<gene>
    <name evidence="3" type="ORF">PF001_g3083</name>
    <name evidence="2" type="ORF">PF002_g3468</name>
</gene>
<accession>A0A6A4EFG4</accession>
<feature type="compositionally biased region" description="Low complexity" evidence="1">
    <location>
        <begin position="84"/>
        <end position="93"/>
    </location>
</feature>
<feature type="compositionally biased region" description="Basic and acidic residues" evidence="1">
    <location>
        <begin position="144"/>
        <end position="158"/>
    </location>
</feature>
<feature type="region of interest" description="Disordered" evidence="1">
    <location>
        <begin position="257"/>
        <end position="279"/>
    </location>
</feature>